<dbReference type="InterPro" id="IPR029069">
    <property type="entry name" value="HotDog_dom_sf"/>
</dbReference>
<dbReference type="SUPFAM" id="SSF54637">
    <property type="entry name" value="Thioesterase/thiol ester dehydrase-isomerase"/>
    <property type="match status" value="1"/>
</dbReference>
<dbReference type="NCBIfam" id="TIGR02447">
    <property type="entry name" value="yiiD_Cterm"/>
    <property type="match status" value="1"/>
</dbReference>
<name>A0A7U7EMH5_9GAMM</name>
<protein>
    <recommendedName>
        <fullName evidence="1">Thioesterase putative domain-containing protein</fullName>
    </recommendedName>
</protein>
<dbReference type="Gene3D" id="3.10.129.10">
    <property type="entry name" value="Hotdog Thioesterase"/>
    <property type="match status" value="1"/>
</dbReference>
<dbReference type="Pfam" id="PF09500">
    <property type="entry name" value="YiiD_C"/>
    <property type="match status" value="1"/>
</dbReference>
<keyword evidence="3" id="KW-1185">Reference proteome</keyword>
<proteinExistence type="predicted"/>
<comment type="caution">
    <text evidence="2">The sequence shown here is derived from an EMBL/GenBank/DDBJ whole genome shotgun (WGS) entry which is preliminary data.</text>
</comment>
<feature type="domain" description="Thioesterase putative" evidence="1">
    <location>
        <begin position="14"/>
        <end position="151"/>
    </location>
</feature>
<dbReference type="Proteomes" id="UP000583387">
    <property type="component" value="Unassembled WGS sequence"/>
</dbReference>
<dbReference type="EMBL" id="CAJFCI010000033">
    <property type="protein sequence ID" value="CAD5107368.1"/>
    <property type="molecule type" value="Genomic_DNA"/>
</dbReference>
<gene>
    <name evidence="2" type="ORF">PSEWESI4_01640</name>
</gene>
<evidence type="ECO:0000313" key="3">
    <source>
        <dbReference type="Proteomes" id="UP000583387"/>
    </source>
</evidence>
<dbReference type="InterPro" id="IPR012660">
    <property type="entry name" value="YiiD_C"/>
</dbReference>
<accession>A0A7U7EMH5</accession>
<organism evidence="2 3">
    <name type="scientific">Zestomonas carbonaria</name>
    <dbReference type="NCBI Taxonomy" id="2762745"/>
    <lineage>
        <taxon>Bacteria</taxon>
        <taxon>Pseudomonadati</taxon>
        <taxon>Pseudomonadota</taxon>
        <taxon>Gammaproteobacteria</taxon>
        <taxon>Pseudomonadales</taxon>
        <taxon>Pseudomonadaceae</taxon>
        <taxon>Zestomonas</taxon>
    </lineage>
</organism>
<evidence type="ECO:0000259" key="1">
    <source>
        <dbReference type="Pfam" id="PF09500"/>
    </source>
</evidence>
<evidence type="ECO:0000313" key="2">
    <source>
        <dbReference type="EMBL" id="CAD5107368.1"/>
    </source>
</evidence>
<sequence>MTDPIDEDIAHADALTRYLHDNIPLTVAMGIRVQPAAPGHLRLSAPHAPNRNPHGTVFGGSQATLAIAAGWTLLFDALRREGIDAALVIQHYQCDFRAPAAAEFVAEAVLPDDWPAFVERLRARRRARLELSVCLSCEGREVLTAEAVYVARLED</sequence>
<dbReference type="RefSeq" id="WP_187670719.1">
    <property type="nucleotide sequence ID" value="NZ_CAJFCI010000033.1"/>
</dbReference>
<dbReference type="AlphaFoldDB" id="A0A7U7EMH5"/>
<reference evidence="2 3" key="1">
    <citation type="submission" date="2020-08" db="EMBL/GenBank/DDBJ databases">
        <authorList>
            <person name="Criscuolo A."/>
        </authorList>
    </citation>
    <scope>NUCLEOTIDE SEQUENCE [LARGE SCALE GENOMIC DNA]</scope>
    <source>
        <strain evidence="2">CIP111764</strain>
    </source>
</reference>